<evidence type="ECO:0000259" key="2">
    <source>
        <dbReference type="PROSITE" id="PS50280"/>
    </source>
</evidence>
<dbReference type="GO" id="GO:0006357">
    <property type="term" value="P:regulation of transcription by RNA polymerase II"/>
    <property type="evidence" value="ECO:0007669"/>
    <property type="project" value="TreeGrafter"/>
</dbReference>
<sequence>MEKTLPEYFPPSPRGSEQEVKEEIEEQDIKCSKTSLLQQQDDGEKCLAGLDGLPTPDNTPTKNQDKKDGCRVDDVKFSPPTHRRMSKSHSESRLDSPRPTEAKLPKCINGDKCTGLVNCSNGDCTADTKPKLEEGKLPPVTRARGRQRKGVKTKRGGTLEKSSRNRPKSAPPNKKEEKTTRVLTDYFPVRRSCRMPSTEVKKQQQSEMEEAILADREEGLKVTEIEGKGRGVVATKPFRRGDFVVEYAGDLIDLSLAKKREEKYSEDTDIGCYMYYFTHNNRRYCVDATAESGRLGRLLNHSKSHSNCYTKVGGHWQATVPHSPRRM</sequence>
<organism evidence="3 4">
    <name type="scientific">Ridgeia piscesae</name>
    <name type="common">Tubeworm</name>
    <dbReference type="NCBI Taxonomy" id="27915"/>
    <lineage>
        <taxon>Eukaryota</taxon>
        <taxon>Metazoa</taxon>
        <taxon>Spiralia</taxon>
        <taxon>Lophotrochozoa</taxon>
        <taxon>Annelida</taxon>
        <taxon>Polychaeta</taxon>
        <taxon>Sedentaria</taxon>
        <taxon>Canalipalpata</taxon>
        <taxon>Sabellida</taxon>
        <taxon>Siboglinidae</taxon>
        <taxon>Ridgeia</taxon>
    </lineage>
</organism>
<feature type="compositionally biased region" description="Basic and acidic residues" evidence="1">
    <location>
        <begin position="126"/>
        <end position="136"/>
    </location>
</feature>
<feature type="compositionally biased region" description="Basic and acidic residues" evidence="1">
    <location>
        <begin position="88"/>
        <end position="104"/>
    </location>
</feature>
<dbReference type="InterPro" id="IPR046341">
    <property type="entry name" value="SET_dom_sf"/>
</dbReference>
<protein>
    <recommendedName>
        <fullName evidence="2">SET domain-containing protein</fullName>
    </recommendedName>
</protein>
<gene>
    <name evidence="3" type="ORF">NP493_47g01016</name>
</gene>
<dbReference type="Proteomes" id="UP001209878">
    <property type="component" value="Unassembled WGS sequence"/>
</dbReference>
<dbReference type="PROSITE" id="PS50280">
    <property type="entry name" value="SET"/>
    <property type="match status" value="1"/>
</dbReference>
<dbReference type="PANTHER" id="PTHR46167:SF1">
    <property type="entry name" value="N-LYSINE METHYLTRANSFERASE KMT5A"/>
    <property type="match status" value="1"/>
</dbReference>
<dbReference type="GO" id="GO:0005634">
    <property type="term" value="C:nucleus"/>
    <property type="evidence" value="ECO:0007669"/>
    <property type="project" value="TreeGrafter"/>
</dbReference>
<feature type="compositionally biased region" description="Basic and acidic residues" evidence="1">
    <location>
        <begin position="16"/>
        <end position="26"/>
    </location>
</feature>
<feature type="compositionally biased region" description="Basic and acidic residues" evidence="1">
    <location>
        <begin position="63"/>
        <end position="76"/>
    </location>
</feature>
<dbReference type="InterPro" id="IPR047266">
    <property type="entry name" value="KMT5A-like_SET"/>
</dbReference>
<comment type="caution">
    <text evidence="3">The sequence shown here is derived from an EMBL/GenBank/DDBJ whole genome shotgun (WGS) entry which is preliminary data.</text>
</comment>
<dbReference type="GO" id="GO:0043516">
    <property type="term" value="P:regulation of DNA damage response, signal transduction by p53 class mediator"/>
    <property type="evidence" value="ECO:0007669"/>
    <property type="project" value="TreeGrafter"/>
</dbReference>
<evidence type="ECO:0000313" key="3">
    <source>
        <dbReference type="EMBL" id="KAK2191698.1"/>
    </source>
</evidence>
<keyword evidence="4" id="KW-1185">Reference proteome</keyword>
<evidence type="ECO:0000313" key="4">
    <source>
        <dbReference type="Proteomes" id="UP001209878"/>
    </source>
</evidence>
<feature type="domain" description="SET" evidence="2">
    <location>
        <begin position="218"/>
        <end position="327"/>
    </location>
</feature>
<dbReference type="GO" id="GO:0042799">
    <property type="term" value="F:histone H4K20 methyltransferase activity"/>
    <property type="evidence" value="ECO:0007669"/>
    <property type="project" value="TreeGrafter"/>
</dbReference>
<feature type="region of interest" description="Disordered" evidence="1">
    <location>
        <begin position="1"/>
        <end position="26"/>
    </location>
</feature>
<dbReference type="Pfam" id="PF00856">
    <property type="entry name" value="SET"/>
    <property type="match status" value="1"/>
</dbReference>
<dbReference type="InterPro" id="IPR051760">
    <property type="entry name" value="KMT5A"/>
</dbReference>
<dbReference type="AlphaFoldDB" id="A0AAD9PBL6"/>
<dbReference type="PANTHER" id="PTHR46167">
    <property type="entry name" value="N-LYSINE METHYLTRANSFERASE KMT5A"/>
    <property type="match status" value="1"/>
</dbReference>
<dbReference type="GO" id="GO:0005700">
    <property type="term" value="C:polytene chromosome"/>
    <property type="evidence" value="ECO:0007669"/>
    <property type="project" value="TreeGrafter"/>
</dbReference>
<dbReference type="Gene3D" id="2.170.270.10">
    <property type="entry name" value="SET domain"/>
    <property type="match status" value="1"/>
</dbReference>
<evidence type="ECO:0000256" key="1">
    <source>
        <dbReference type="SAM" id="MobiDB-lite"/>
    </source>
</evidence>
<accession>A0AAD9PBL6</accession>
<proteinExistence type="predicted"/>
<dbReference type="CDD" id="cd10528">
    <property type="entry name" value="SET_SETD8"/>
    <property type="match status" value="1"/>
</dbReference>
<feature type="compositionally biased region" description="Basic residues" evidence="1">
    <location>
        <begin position="143"/>
        <end position="155"/>
    </location>
</feature>
<dbReference type="SMART" id="SM00317">
    <property type="entry name" value="SET"/>
    <property type="match status" value="1"/>
</dbReference>
<dbReference type="InterPro" id="IPR001214">
    <property type="entry name" value="SET_dom"/>
</dbReference>
<dbReference type="SUPFAM" id="SSF82199">
    <property type="entry name" value="SET domain"/>
    <property type="match status" value="1"/>
</dbReference>
<feature type="region of interest" description="Disordered" evidence="1">
    <location>
        <begin position="47"/>
        <end position="179"/>
    </location>
</feature>
<dbReference type="EMBL" id="JAODUO010000047">
    <property type="protein sequence ID" value="KAK2191698.1"/>
    <property type="molecule type" value="Genomic_DNA"/>
</dbReference>
<reference evidence="3" key="1">
    <citation type="journal article" date="2023" name="Mol. Biol. Evol.">
        <title>Third-Generation Sequencing Reveals the Adaptive Role of the Epigenome in Three Deep-Sea Polychaetes.</title>
        <authorList>
            <person name="Perez M."/>
            <person name="Aroh O."/>
            <person name="Sun Y."/>
            <person name="Lan Y."/>
            <person name="Juniper S.K."/>
            <person name="Young C.R."/>
            <person name="Angers B."/>
            <person name="Qian P.Y."/>
        </authorList>
    </citation>
    <scope>NUCLEOTIDE SEQUENCE</scope>
    <source>
        <strain evidence="3">R07B-5</strain>
    </source>
</reference>
<name>A0AAD9PBL6_RIDPI</name>